<feature type="domain" description="C2H2-type" evidence="8">
    <location>
        <begin position="348"/>
        <end position="371"/>
    </location>
</feature>
<evidence type="ECO:0000256" key="4">
    <source>
        <dbReference type="ARBA" id="ARBA00022833"/>
    </source>
</evidence>
<keyword evidence="10" id="KW-1185">Reference proteome</keyword>
<name>A0ABM4AXE3_VANTA</name>
<evidence type="ECO:0000256" key="2">
    <source>
        <dbReference type="ARBA" id="ARBA00022737"/>
    </source>
</evidence>
<keyword evidence="1 6" id="KW-0479">Metal-binding</keyword>
<keyword evidence="3 5" id="KW-0863">Zinc-finger</keyword>
<reference evidence="11" key="1">
    <citation type="submission" date="2025-08" db="UniProtKB">
        <authorList>
            <consortium name="RefSeq"/>
        </authorList>
    </citation>
    <scope>IDENTIFICATION</scope>
    <source>
        <tissue evidence="11">Whole body</tissue>
    </source>
</reference>
<dbReference type="InterPro" id="IPR013087">
    <property type="entry name" value="Znf_C2H2_type"/>
</dbReference>
<evidence type="ECO:0000313" key="11">
    <source>
        <dbReference type="RefSeq" id="XP_064075964.1"/>
    </source>
</evidence>
<evidence type="ECO:0000256" key="7">
    <source>
        <dbReference type="SAM" id="MobiDB-lite"/>
    </source>
</evidence>
<dbReference type="Pfam" id="PF00096">
    <property type="entry name" value="zf-C2H2"/>
    <property type="match status" value="3"/>
</dbReference>
<feature type="binding site" evidence="6">
    <location>
        <position position="67"/>
    </location>
    <ligand>
        <name>Zn(2+)</name>
        <dbReference type="ChEBI" id="CHEBI:29105"/>
    </ligand>
</feature>
<evidence type="ECO:0000259" key="9">
    <source>
        <dbReference type="PROSITE" id="PS51915"/>
    </source>
</evidence>
<evidence type="ECO:0000313" key="10">
    <source>
        <dbReference type="Proteomes" id="UP001652626"/>
    </source>
</evidence>
<feature type="domain" description="C2H2-type" evidence="8">
    <location>
        <begin position="399"/>
        <end position="427"/>
    </location>
</feature>
<dbReference type="GeneID" id="113395863"/>
<feature type="domain" description="C2H2-type" evidence="8">
    <location>
        <begin position="647"/>
        <end position="670"/>
    </location>
</feature>
<feature type="compositionally biased region" description="Basic residues" evidence="7">
    <location>
        <begin position="161"/>
        <end position="179"/>
    </location>
</feature>
<feature type="domain" description="C2H2-type" evidence="8">
    <location>
        <begin position="591"/>
        <end position="619"/>
    </location>
</feature>
<dbReference type="Pfam" id="PF07776">
    <property type="entry name" value="zf-AD"/>
    <property type="match status" value="1"/>
</dbReference>
<feature type="domain" description="C2H2-type" evidence="8">
    <location>
        <begin position="228"/>
        <end position="250"/>
    </location>
</feature>
<dbReference type="Gene3D" id="3.40.1800.20">
    <property type="match status" value="1"/>
</dbReference>
<organism evidence="10 11">
    <name type="scientific">Vanessa tameamea</name>
    <name type="common">Kamehameha butterfly</name>
    <dbReference type="NCBI Taxonomy" id="334116"/>
    <lineage>
        <taxon>Eukaryota</taxon>
        <taxon>Metazoa</taxon>
        <taxon>Ecdysozoa</taxon>
        <taxon>Arthropoda</taxon>
        <taxon>Hexapoda</taxon>
        <taxon>Insecta</taxon>
        <taxon>Pterygota</taxon>
        <taxon>Neoptera</taxon>
        <taxon>Endopterygota</taxon>
        <taxon>Lepidoptera</taxon>
        <taxon>Glossata</taxon>
        <taxon>Ditrysia</taxon>
        <taxon>Papilionoidea</taxon>
        <taxon>Nymphalidae</taxon>
        <taxon>Nymphalinae</taxon>
        <taxon>Vanessa</taxon>
    </lineage>
</organism>
<evidence type="ECO:0000256" key="5">
    <source>
        <dbReference type="PROSITE-ProRule" id="PRU00042"/>
    </source>
</evidence>
<feature type="domain" description="ZAD" evidence="9">
    <location>
        <begin position="13"/>
        <end position="94"/>
    </location>
</feature>
<proteinExistence type="predicted"/>
<gene>
    <name evidence="11" type="primary">LOC113395863</name>
</gene>
<feature type="domain" description="C2H2-type" evidence="8">
    <location>
        <begin position="759"/>
        <end position="786"/>
    </location>
</feature>
<evidence type="ECO:0000256" key="1">
    <source>
        <dbReference type="ARBA" id="ARBA00022723"/>
    </source>
</evidence>
<dbReference type="PROSITE" id="PS51915">
    <property type="entry name" value="ZAD"/>
    <property type="match status" value="1"/>
</dbReference>
<dbReference type="SMART" id="SM00355">
    <property type="entry name" value="ZnF_C2H2"/>
    <property type="match status" value="15"/>
</dbReference>
<sequence>MEFDEIVVKESPGLCRCCLSEGCYKDLGTEYTWMDETEVYADILLECFDISISQHMEGPNGPNRLICEVCITRLRDACNFKKQVLDSEKKFVDMVGRGEFKSKVIVYQEQMKSEMIVEPQPAHDADVEYLDEEIDYDDGNKDDSNEPTVSEDITVDALPIKGKRGRPKKSTVKPEKKKSKLEEKTKPKIVKDVNGPVKRISANKLRRLNLQILFHNTSVIPFKWRGKYLCFYCGEDFKSYENLKEHTKDHGVCSDKDRALRLVKSADVEVKIDVSQISCNICHENFMQLEEIISHLVDTHNLPYDRRVNLSIAPYRLSDLSCLMCDEKFNYLKKLIVHVNTDHPSQDLNCVQCQQKFNKTRDLDAHIRTKHRNHICSKCFLNFRTRSELLSHKRVAHTFKCNVCIRSFSSIGKCFKHIKNDHTGAVMRCGFSVTSLTSKQGFHRHAIQCTDNCKKSVEAVTLGVDKKPCVTQIRDNIACIFNMSTAIPFKYFMSKFRCFYCPKDFNECDDLKQHTITEHPLCDTKLKSMKLRHRHDGVIKVDTSSLSCKICFENIQDLESLIKHLHNEHKIYFDKSLSINLQSYKLIKDNFPCPFCGDVFRYFRTLLNHVVKMHSDNKNICMHCGMAFRNAPNLRTHIARHHKAANFKCSECDLSFFSNYYLQTHLGRVHGTKVVECLQCHEKFTSVYEMQRHKIDVHGTGHECSYCHKLFTGKSSVVDHIRRTHLKEKNVACTVCLEKFFDRQSLKVHMVKHYGERNFHCDICGKKFLWKKNLREHMTSHTKSSTSN</sequence>
<dbReference type="Gene3D" id="3.30.160.60">
    <property type="entry name" value="Classic Zinc Finger"/>
    <property type="match status" value="6"/>
</dbReference>
<feature type="binding site" evidence="6">
    <location>
        <position position="70"/>
    </location>
    <ligand>
        <name>Zn(2+)</name>
        <dbReference type="ChEBI" id="CHEBI:29105"/>
    </ligand>
</feature>
<dbReference type="PROSITE" id="PS50157">
    <property type="entry name" value="ZINC_FINGER_C2H2_2"/>
    <property type="match status" value="11"/>
</dbReference>
<dbReference type="InterPro" id="IPR012934">
    <property type="entry name" value="Znf_AD"/>
</dbReference>
<feature type="binding site" evidence="6">
    <location>
        <position position="18"/>
    </location>
    <ligand>
        <name>Zn(2+)</name>
        <dbReference type="ChEBI" id="CHEBI:29105"/>
    </ligand>
</feature>
<feature type="domain" description="C2H2-type" evidence="8">
    <location>
        <begin position="374"/>
        <end position="398"/>
    </location>
</feature>
<feature type="domain" description="C2H2-type" evidence="8">
    <location>
        <begin position="496"/>
        <end position="519"/>
    </location>
</feature>
<feature type="domain" description="C2H2-type" evidence="8">
    <location>
        <begin position="619"/>
        <end position="641"/>
    </location>
</feature>
<accession>A0ABM4AXE3</accession>
<dbReference type="PANTHER" id="PTHR24379">
    <property type="entry name" value="KRAB AND ZINC FINGER DOMAIN-CONTAINING"/>
    <property type="match status" value="1"/>
</dbReference>
<feature type="domain" description="C2H2-type" evidence="8">
    <location>
        <begin position="731"/>
        <end position="758"/>
    </location>
</feature>
<keyword evidence="4 6" id="KW-0862">Zinc</keyword>
<dbReference type="InterPro" id="IPR036236">
    <property type="entry name" value="Znf_C2H2_sf"/>
</dbReference>
<evidence type="ECO:0000256" key="3">
    <source>
        <dbReference type="ARBA" id="ARBA00022771"/>
    </source>
</evidence>
<dbReference type="PROSITE" id="PS00028">
    <property type="entry name" value="ZINC_FINGER_C2H2_1"/>
    <property type="match status" value="11"/>
</dbReference>
<dbReference type="RefSeq" id="XP_064075964.1">
    <property type="nucleotide sequence ID" value="XM_064219894.1"/>
</dbReference>
<feature type="binding site" evidence="6">
    <location>
        <position position="15"/>
    </location>
    <ligand>
        <name>Zn(2+)</name>
        <dbReference type="ChEBI" id="CHEBI:29105"/>
    </ligand>
</feature>
<dbReference type="PANTHER" id="PTHR24379:SF121">
    <property type="entry name" value="C2H2-TYPE DOMAIN-CONTAINING PROTEIN"/>
    <property type="match status" value="1"/>
</dbReference>
<feature type="region of interest" description="Disordered" evidence="7">
    <location>
        <begin position="136"/>
        <end position="186"/>
    </location>
</feature>
<evidence type="ECO:0000256" key="6">
    <source>
        <dbReference type="PROSITE-ProRule" id="PRU01263"/>
    </source>
</evidence>
<dbReference type="Proteomes" id="UP001652626">
    <property type="component" value="Chromosome 29"/>
</dbReference>
<keyword evidence="2" id="KW-0677">Repeat</keyword>
<dbReference type="SUPFAM" id="SSF57667">
    <property type="entry name" value="beta-beta-alpha zinc fingers"/>
    <property type="match status" value="4"/>
</dbReference>
<evidence type="ECO:0000259" key="8">
    <source>
        <dbReference type="PROSITE" id="PS50157"/>
    </source>
</evidence>
<dbReference type="SMART" id="SM00868">
    <property type="entry name" value="zf-AD"/>
    <property type="match status" value="1"/>
</dbReference>
<protein>
    <submittedName>
        <fullName evidence="11">Zinc finger protein 135-like isoform X4</fullName>
    </submittedName>
</protein>
<feature type="domain" description="C2H2-type" evidence="8">
    <location>
        <begin position="702"/>
        <end position="730"/>
    </location>
</feature>